<dbReference type="AlphaFoldDB" id="A0A7Z1T497"/>
<dbReference type="RefSeq" id="WP_197202289.1">
    <property type="nucleotide sequence ID" value="NZ_QAQO01000006.1"/>
</dbReference>
<dbReference type="InterPro" id="IPR032876">
    <property type="entry name" value="J_dom"/>
</dbReference>
<dbReference type="InterPro" id="IPR003961">
    <property type="entry name" value="FN3_dom"/>
</dbReference>
<dbReference type="InterPro" id="IPR057587">
    <property type="entry name" value="GpJ_Ig_second"/>
</dbReference>
<feature type="domain" description="Fibronectin type-III" evidence="1">
    <location>
        <begin position="613"/>
        <end position="713"/>
    </location>
</feature>
<dbReference type="InterPro" id="IPR055383">
    <property type="entry name" value="FN3-1_GpJ"/>
</dbReference>
<sequence length="1069" mass="117778">MSKGGGGGHTPYEAPDSLKSTQLLAMIDAISEGPIKGPVNGMQSILVNNTPLVDAEGNYNIHGVTVVYRLGEHPQTALEGFEDSGAETLMGVELKHDNPITRTITSKEIDRLRFTFGVQSLVESNDKGDQNESSVNMQIQFQINGVWQLVKDIYIHGKTTTQFLASVVVSNLPPRPFNMRMVRITDDSTTSMLQNKTLWSSYTEIIDIKQTYPNTAVVGLQVDAEQFGSQQVTVNYHLEGKIVLVPSNYDPVSRTYAGLWDGTFKPAYTNNPAWCVLDLLTHPRYGMGQRIGISDVDKWALYAIAQYCDQMVPDGFGGMEPRMRCNAWLTTQRKAHDVLADFCSVMRCMPVWNGQKMTFVQDRPADRAWTYTNSNVVGGQFKYSFSALKERHNAVEVRYVDPMNGWKTSTELVEDHEAQVRYGRNVLKMDAFGCTSRGQAHRMGLWAIQTELLETQTVDFSVGAEGLRHTVGDLFEICDNDYAGASVSGRIVAVDVAARTLTLDREIEIPEHGAATLSSVGSDGLPVIMKVMSHTEPDKITVDVLPEGIAPGGVWGLKLPALRRRLFRCVVIREGENGTYGITAVQHVPEKEAIVDNGAHFDLQSGTLNGVTPPAVQHLAVDTSADSSLYQAKATWDTPRVIKGVRFVLRLTVGAGTDDDPVRLVTTVTTSETEFTFHELPYGHYTLTVSAINGYGQQGDPASVEFDIDLPEPPDFIEITPGYFSLTVAPRQKVYHPDVSFEFWFSEKQLLSADQVLAEGQYLGRGSMWIKDGLMLLGTDYWFYVRSVNLVGKSAFAEASGQVKSDADGVLELIKGKITANLLNREFLSTIENDTVRREFEAALRISETNVQQQLETLKSTVNVSVAAELETIKRTAADEHAAVALQMSTLQTQISTDITSKIEALQRASSTAEGSLTEKLTQLNATVNGQVTTVQEISRAQAMLNDTVAALKSFRVEYQANGKAAIAGIQLSATQTQSEILMMADRFALLNPYNGSVMLPFVVQNGQVILADTFVKSLNINDRFVVDTAGNVQIRDSARNTGLSLNNRAIKVFDDYSRKRVQMGDLWA</sequence>
<proteinExistence type="predicted"/>
<dbReference type="Proteomes" id="UP000244190">
    <property type="component" value="Unassembled WGS sequence"/>
</dbReference>
<dbReference type="PANTHER" id="PTHR36251:SF2">
    <property type="entry name" value="GIFSY-2 PROPHAGE HOST SPECIFICITY PROTEIN J, PHAGE LAMBDA"/>
    <property type="match status" value="1"/>
</dbReference>
<evidence type="ECO:0000313" key="2">
    <source>
        <dbReference type="EMBL" id="PTU36683.1"/>
    </source>
</evidence>
<dbReference type="InterPro" id="IPR055385">
    <property type="entry name" value="GpJ_HDII-ins2"/>
</dbReference>
<dbReference type="PANTHER" id="PTHR36251">
    <property type="entry name" value="FELS-1 PROPHAGE HOST SPECIFICITY PROTEIN-RELATED"/>
    <property type="match status" value="1"/>
</dbReference>
<dbReference type="Pfam" id="PF13550">
    <property type="entry name" value="Phage-tail_3"/>
    <property type="match status" value="1"/>
</dbReference>
<dbReference type="InterPro" id="IPR013783">
    <property type="entry name" value="Ig-like_fold"/>
</dbReference>
<gene>
    <name evidence="2" type="ORF">DBZ43_10610</name>
</gene>
<dbReference type="Pfam" id="PF09327">
    <property type="entry name" value="Phage_Tail_Tip"/>
    <property type="match status" value="1"/>
</dbReference>
<dbReference type="InterPro" id="IPR015406">
    <property type="entry name" value="GpJ_CSF"/>
</dbReference>
<dbReference type="Pfam" id="PF24421">
    <property type="entry name" value="Ig_J"/>
    <property type="match status" value="1"/>
</dbReference>
<dbReference type="InterPro" id="IPR053171">
    <property type="entry name" value="Viral_Tip_Attach_Protein"/>
</dbReference>
<evidence type="ECO:0000313" key="3">
    <source>
        <dbReference type="Proteomes" id="UP000244190"/>
    </source>
</evidence>
<dbReference type="Pfam" id="PF24489">
    <property type="entry name" value="Ig_J_second"/>
    <property type="match status" value="1"/>
</dbReference>
<organism evidence="2 3">
    <name type="scientific">Salmonella enterica I</name>
    <dbReference type="NCBI Taxonomy" id="59201"/>
    <lineage>
        <taxon>Bacteria</taxon>
        <taxon>Pseudomonadati</taxon>
        <taxon>Pseudomonadota</taxon>
        <taxon>Gammaproteobacteria</taxon>
        <taxon>Enterobacterales</taxon>
        <taxon>Enterobacteriaceae</taxon>
        <taxon>Salmonella</taxon>
    </lineage>
</organism>
<reference evidence="2 3" key="1">
    <citation type="submission" date="2018-04" db="EMBL/GenBank/DDBJ databases">
        <title>Whole genome sequencing of Salmonella enterica.</title>
        <authorList>
            <person name="Bell R."/>
        </authorList>
    </citation>
    <scope>NUCLEOTIDE SEQUENCE [LARGE SCALE GENOMIC DNA]</scope>
    <source>
        <strain evidence="2 3">CFSAN058507</strain>
    </source>
</reference>
<comment type="caution">
    <text evidence="2">The sequence shown here is derived from an EMBL/GenBank/DDBJ whole genome shotgun (WGS) entry which is preliminary data.</text>
</comment>
<name>A0A7Z1T497_SALET</name>
<dbReference type="PROSITE" id="PS50853">
    <property type="entry name" value="FN3"/>
    <property type="match status" value="1"/>
</dbReference>
<dbReference type="Gene3D" id="2.60.40.10">
    <property type="entry name" value="Immunoglobulins"/>
    <property type="match status" value="1"/>
</dbReference>
<dbReference type="EMBL" id="QAQO01000006">
    <property type="protein sequence ID" value="PTU36683.1"/>
    <property type="molecule type" value="Genomic_DNA"/>
</dbReference>
<protein>
    <submittedName>
        <fullName evidence="2">Host specificity protein J</fullName>
    </submittedName>
</protein>
<accession>A0A7Z1T497</accession>
<dbReference type="Pfam" id="PF24801">
    <property type="entry name" value="FNIII-A_GpJ"/>
    <property type="match status" value="1"/>
</dbReference>
<evidence type="ECO:0000259" key="1">
    <source>
        <dbReference type="PROSITE" id="PS50853"/>
    </source>
</evidence>